<keyword evidence="4" id="KW-0858">Xylan degradation</keyword>
<evidence type="ECO:0000256" key="2">
    <source>
        <dbReference type="ARBA" id="ARBA00007495"/>
    </source>
</evidence>
<dbReference type="KEGG" id="hch:HCH_01759"/>
<evidence type="ECO:0000256" key="3">
    <source>
        <dbReference type="ARBA" id="ARBA00012590"/>
    </source>
</evidence>
<feature type="region of interest" description="Disordered" evidence="7">
    <location>
        <begin position="448"/>
        <end position="467"/>
    </location>
</feature>
<dbReference type="eggNOG" id="COG3291">
    <property type="taxonomic scope" value="Bacteria"/>
</dbReference>
<dbReference type="InterPro" id="IPR024079">
    <property type="entry name" value="MetalloPept_cat_dom_sf"/>
</dbReference>
<evidence type="ECO:0000256" key="5">
    <source>
        <dbReference type="ARBA" id="ARBA00022801"/>
    </source>
</evidence>
<evidence type="ECO:0000256" key="6">
    <source>
        <dbReference type="ARBA" id="ARBA00023295"/>
    </source>
</evidence>
<dbReference type="eggNOG" id="COG3693">
    <property type="taxonomic scope" value="Bacteria"/>
</dbReference>
<dbReference type="Proteomes" id="UP000000238">
    <property type="component" value="Chromosome"/>
</dbReference>
<dbReference type="InterPro" id="IPR044846">
    <property type="entry name" value="GH10"/>
</dbReference>
<comment type="similarity">
    <text evidence="2">Belongs to the glycosyl hydrolase 10 (cellulase F) family.</text>
</comment>
<dbReference type="Gene3D" id="3.40.390.10">
    <property type="entry name" value="Collagenase (Catalytic Domain)"/>
    <property type="match status" value="1"/>
</dbReference>
<feature type="signal peptide" evidence="8">
    <location>
        <begin position="1"/>
        <end position="22"/>
    </location>
</feature>
<sequence>MNFSKAAALMFAASVGAGSAHAENTVDVLVLYIDQATQTSNGRDINARIASYIEYSNQAYQNSNVDMRLRLVGAEKINSNYVYVNSSNLDSFSRNSTVASLRQKYGADLVTLINLREPMNGGYVCGIGYVPPGNASSGQLYSNAASAGFSLVGVDCGYSTFTHELGHNMSLGHSYVQNSQGGIWSWARGHGVYGSFSTIMAYPQAYNTRNQLQMISNPDINKCEGQACGVSAGQSNGADAAQNLRKIGDQIAAFFPTKIDDGGDGDDNGGDDNGGDDGGDDGDNGDDTTVCSKPELNDNLVEDGDFNELSSWTSYSNAGDLGQAYFKKDCGRDYILEITNRSAYYAGAYQKLTGKLKAGVEYKLTAKLGLGENGSRENMRVVFKVSDDSGTHYQYLSRASFTNSEMSKYERTFTLDAKGTIRDVGMLIYGASAGVDMLVDEVKIVPLNRDGDDGDDNGGDTNEPGGKEIINEGFENGTRGWSNYFGTRLYLSDTAASGKYSLLSSNRYRWYSGPGLNAHGLLEAGKPYQVSADVYLASSRRSSDKAELWVYYVDNSGGHWKKLGGQEIATSQWQNISGELNLSPNGTISQLRLHVIGAQPSTSMYIDNLKVISK</sequence>
<dbReference type="Pfam" id="PF13582">
    <property type="entry name" value="Reprolysin_3"/>
    <property type="match status" value="1"/>
</dbReference>
<feature type="chain" id="PRO_5004215680" description="endo-1,4-beta-xylanase" evidence="8">
    <location>
        <begin position="23"/>
        <end position="614"/>
    </location>
</feature>
<evidence type="ECO:0000259" key="9">
    <source>
        <dbReference type="Pfam" id="PF02018"/>
    </source>
</evidence>
<dbReference type="RefSeq" id="WP_011395676.1">
    <property type="nucleotide sequence ID" value="NC_007645.1"/>
</dbReference>
<keyword evidence="6" id="KW-0326">Glycosidase</keyword>
<evidence type="ECO:0000313" key="11">
    <source>
        <dbReference type="Proteomes" id="UP000000238"/>
    </source>
</evidence>
<dbReference type="AlphaFoldDB" id="Q2SL70"/>
<dbReference type="PANTHER" id="PTHR31490:SF88">
    <property type="entry name" value="BETA-XYLANASE"/>
    <property type="match status" value="1"/>
</dbReference>
<feature type="domain" description="CBM-cenC" evidence="9">
    <location>
        <begin position="299"/>
        <end position="424"/>
    </location>
</feature>
<feature type="region of interest" description="Disordered" evidence="7">
    <location>
        <begin position="257"/>
        <end position="290"/>
    </location>
</feature>
<evidence type="ECO:0000256" key="1">
    <source>
        <dbReference type="ARBA" id="ARBA00000681"/>
    </source>
</evidence>
<feature type="compositionally biased region" description="Acidic residues" evidence="7">
    <location>
        <begin position="262"/>
        <end position="286"/>
    </location>
</feature>
<dbReference type="HOGENOM" id="CLU_451179_0_0_6"/>
<dbReference type="EC" id="3.2.1.8" evidence="3"/>
<reference evidence="10 11" key="1">
    <citation type="journal article" date="2005" name="Nucleic Acids Res.">
        <title>Genomic blueprint of Hahella chejuensis, a marine microbe producing an algicidal agent.</title>
        <authorList>
            <person name="Jeong H."/>
            <person name="Yim J.H."/>
            <person name="Lee C."/>
            <person name="Choi S.-H."/>
            <person name="Park Y.K."/>
            <person name="Yoon S.H."/>
            <person name="Hur C.-G."/>
            <person name="Kang H.-Y."/>
            <person name="Kim D."/>
            <person name="Lee H.H."/>
            <person name="Park K.H."/>
            <person name="Park S.-H."/>
            <person name="Park H.-S."/>
            <person name="Lee H.K."/>
            <person name="Oh T.K."/>
            <person name="Kim J.F."/>
        </authorList>
    </citation>
    <scope>NUCLEOTIDE SEQUENCE [LARGE SCALE GENOMIC DNA]</scope>
    <source>
        <strain evidence="10 11">KCTC 2396</strain>
    </source>
</reference>
<comment type="catalytic activity">
    <reaction evidence="1">
        <text>Endohydrolysis of (1-&gt;4)-beta-D-xylosidic linkages in xylans.</text>
        <dbReference type="EC" id="3.2.1.8"/>
    </reaction>
</comment>
<evidence type="ECO:0000256" key="4">
    <source>
        <dbReference type="ARBA" id="ARBA00022651"/>
    </source>
</evidence>
<dbReference type="GO" id="GO:0008237">
    <property type="term" value="F:metallopeptidase activity"/>
    <property type="evidence" value="ECO:0007669"/>
    <property type="project" value="InterPro"/>
</dbReference>
<dbReference type="SUPFAM" id="SSF55486">
    <property type="entry name" value="Metalloproteases ('zincins'), catalytic domain"/>
    <property type="match status" value="1"/>
</dbReference>
<dbReference type="EMBL" id="CP000155">
    <property type="protein sequence ID" value="ABC28604.1"/>
    <property type="molecule type" value="Genomic_DNA"/>
</dbReference>
<proteinExistence type="inferred from homology"/>
<keyword evidence="4" id="KW-0624">Polysaccharide degradation</keyword>
<keyword evidence="4" id="KW-0119">Carbohydrate metabolism</keyword>
<dbReference type="STRING" id="349521.HCH_01759"/>
<dbReference type="OrthoDB" id="7053703at2"/>
<evidence type="ECO:0000256" key="7">
    <source>
        <dbReference type="SAM" id="MobiDB-lite"/>
    </source>
</evidence>
<evidence type="ECO:0000313" key="10">
    <source>
        <dbReference type="EMBL" id="ABC28604.1"/>
    </source>
</evidence>
<keyword evidence="8" id="KW-0732">Signal</keyword>
<name>Q2SL70_HAHCH</name>
<accession>Q2SL70</accession>
<feature type="domain" description="CBM-cenC" evidence="9">
    <location>
        <begin position="469"/>
        <end position="597"/>
    </location>
</feature>
<dbReference type="Pfam" id="PF02018">
    <property type="entry name" value="CBM_4_9"/>
    <property type="match status" value="2"/>
</dbReference>
<dbReference type="Gene3D" id="2.60.120.260">
    <property type="entry name" value="Galactose-binding domain-like"/>
    <property type="match status" value="2"/>
</dbReference>
<organism evidence="10 11">
    <name type="scientific">Hahella chejuensis (strain KCTC 2396)</name>
    <dbReference type="NCBI Taxonomy" id="349521"/>
    <lineage>
        <taxon>Bacteria</taxon>
        <taxon>Pseudomonadati</taxon>
        <taxon>Pseudomonadota</taxon>
        <taxon>Gammaproteobacteria</taxon>
        <taxon>Oceanospirillales</taxon>
        <taxon>Hahellaceae</taxon>
        <taxon>Hahella</taxon>
    </lineage>
</organism>
<dbReference type="PANTHER" id="PTHR31490">
    <property type="entry name" value="GLYCOSYL HYDROLASE"/>
    <property type="match status" value="1"/>
</dbReference>
<evidence type="ECO:0000256" key="8">
    <source>
        <dbReference type="SAM" id="SignalP"/>
    </source>
</evidence>
<protein>
    <recommendedName>
        <fullName evidence="3">endo-1,4-beta-xylanase</fullName>
        <ecNumber evidence="3">3.2.1.8</ecNumber>
    </recommendedName>
</protein>
<dbReference type="SUPFAM" id="SSF49785">
    <property type="entry name" value="Galactose-binding domain-like"/>
    <property type="match status" value="2"/>
</dbReference>
<dbReference type="GO" id="GO:0031176">
    <property type="term" value="F:endo-1,4-beta-xylanase activity"/>
    <property type="evidence" value="ECO:0007669"/>
    <property type="project" value="UniProtKB-EC"/>
</dbReference>
<keyword evidence="11" id="KW-1185">Reference proteome</keyword>
<dbReference type="InterPro" id="IPR003305">
    <property type="entry name" value="CenC_carb-bd"/>
</dbReference>
<dbReference type="InterPro" id="IPR008979">
    <property type="entry name" value="Galactose-bd-like_sf"/>
</dbReference>
<keyword evidence="5" id="KW-0378">Hydrolase</keyword>
<dbReference type="GO" id="GO:0045493">
    <property type="term" value="P:xylan catabolic process"/>
    <property type="evidence" value="ECO:0007669"/>
    <property type="project" value="UniProtKB-KW"/>
</dbReference>
<dbReference type="CAZy" id="CBM22">
    <property type="family name" value="Carbohydrate-Binding Module Family 22"/>
</dbReference>
<gene>
    <name evidence="10" type="ordered locus">HCH_01759</name>
</gene>